<dbReference type="Proteomes" id="UP001239445">
    <property type="component" value="Unassembled WGS sequence"/>
</dbReference>
<dbReference type="AlphaFoldDB" id="A0AAJ0B8W1"/>
<dbReference type="EMBL" id="MU839837">
    <property type="protein sequence ID" value="KAK1753632.1"/>
    <property type="molecule type" value="Genomic_DNA"/>
</dbReference>
<accession>A0AAJ0B8W1</accession>
<gene>
    <name evidence="1" type="ORF">QBC47DRAFT_430458</name>
</gene>
<keyword evidence="2" id="KW-1185">Reference proteome</keyword>
<name>A0AAJ0B8W1_9PEZI</name>
<organism evidence="1 2">
    <name type="scientific">Echria macrotheca</name>
    <dbReference type="NCBI Taxonomy" id="438768"/>
    <lineage>
        <taxon>Eukaryota</taxon>
        <taxon>Fungi</taxon>
        <taxon>Dikarya</taxon>
        <taxon>Ascomycota</taxon>
        <taxon>Pezizomycotina</taxon>
        <taxon>Sordariomycetes</taxon>
        <taxon>Sordariomycetidae</taxon>
        <taxon>Sordariales</taxon>
        <taxon>Schizotheciaceae</taxon>
        <taxon>Echria</taxon>
    </lineage>
</organism>
<comment type="caution">
    <text evidence="1">The sequence shown here is derived from an EMBL/GenBank/DDBJ whole genome shotgun (WGS) entry which is preliminary data.</text>
</comment>
<proteinExistence type="predicted"/>
<evidence type="ECO:0000313" key="1">
    <source>
        <dbReference type="EMBL" id="KAK1753632.1"/>
    </source>
</evidence>
<reference evidence="1" key="1">
    <citation type="submission" date="2023-06" db="EMBL/GenBank/DDBJ databases">
        <title>Genome-scale phylogeny and comparative genomics of the fungal order Sordariales.</title>
        <authorList>
            <consortium name="Lawrence Berkeley National Laboratory"/>
            <person name="Hensen N."/>
            <person name="Bonometti L."/>
            <person name="Westerberg I."/>
            <person name="Brannstrom I.O."/>
            <person name="Guillou S."/>
            <person name="Cros-Aarteil S."/>
            <person name="Calhoun S."/>
            <person name="Haridas S."/>
            <person name="Kuo A."/>
            <person name="Mondo S."/>
            <person name="Pangilinan J."/>
            <person name="Riley R."/>
            <person name="Labutti K."/>
            <person name="Andreopoulos B."/>
            <person name="Lipzen A."/>
            <person name="Chen C."/>
            <person name="Yanf M."/>
            <person name="Daum C."/>
            <person name="Ng V."/>
            <person name="Clum A."/>
            <person name="Steindorff A."/>
            <person name="Ohm R."/>
            <person name="Martin F."/>
            <person name="Silar P."/>
            <person name="Natvig D."/>
            <person name="Lalanne C."/>
            <person name="Gautier V."/>
            <person name="Ament-Velasquez S.L."/>
            <person name="Kruys A."/>
            <person name="Hutchinson M.I."/>
            <person name="Powell A.J."/>
            <person name="Barry K."/>
            <person name="Miller A.N."/>
            <person name="Grigoriev I.V."/>
            <person name="Debuchy R."/>
            <person name="Gladieux P."/>
            <person name="Thoren M.H."/>
            <person name="Johannesson H."/>
        </authorList>
    </citation>
    <scope>NUCLEOTIDE SEQUENCE</scope>
    <source>
        <strain evidence="1">PSN4</strain>
    </source>
</reference>
<evidence type="ECO:0000313" key="2">
    <source>
        <dbReference type="Proteomes" id="UP001239445"/>
    </source>
</evidence>
<sequence length="213" mass="22887">MDQVQRLDPRHETIVSAVHGNAAVSDRLKPVVINHFAKGVVLQPVRDIFSQANTALVEGLVHFALPPLRSPQDESPQGSPGGSIIESISLEIRVAPHSGDIETDGDTDMLPLHRQTKVTRAGLYIGRELVASWGREESSGDLPSDHDVVLHLYSGLYGDEENRAYRLSNNSGGLSVTLTVEFRGANPAILVSSVAIIHTLRAGGFCGVSFCGF</sequence>
<protein>
    <submittedName>
        <fullName evidence="1">Uncharacterized protein</fullName>
    </submittedName>
</protein>